<proteinExistence type="predicted"/>
<sequence>MSPTGYHPLASLTTESPIYHSIEGIGKNHRDPLVAVLVRRSPPGRCYFVVMEPPSVAVILLCRCCFTSSFLLPPFFEAPPLQSGQPLPQPVPIEDRAIVGTSLLSPPFMLSFPL</sequence>
<protein>
    <submittedName>
        <fullName evidence="1">Uncharacterized protein</fullName>
    </submittedName>
</protein>
<keyword evidence="2" id="KW-1185">Reference proteome</keyword>
<name>A0AA35ZDG1_LACSI</name>
<dbReference type="AlphaFoldDB" id="A0AA35ZDG1"/>
<evidence type="ECO:0000313" key="2">
    <source>
        <dbReference type="Proteomes" id="UP001177003"/>
    </source>
</evidence>
<dbReference type="EMBL" id="OX465082">
    <property type="protein sequence ID" value="CAI9290513.1"/>
    <property type="molecule type" value="Genomic_DNA"/>
</dbReference>
<reference evidence="1" key="1">
    <citation type="submission" date="2023-04" db="EMBL/GenBank/DDBJ databases">
        <authorList>
            <person name="Vijverberg K."/>
            <person name="Xiong W."/>
            <person name="Schranz E."/>
        </authorList>
    </citation>
    <scope>NUCLEOTIDE SEQUENCE</scope>
</reference>
<dbReference type="Proteomes" id="UP001177003">
    <property type="component" value="Chromosome 6"/>
</dbReference>
<organism evidence="1 2">
    <name type="scientific">Lactuca saligna</name>
    <name type="common">Willowleaf lettuce</name>
    <dbReference type="NCBI Taxonomy" id="75948"/>
    <lineage>
        <taxon>Eukaryota</taxon>
        <taxon>Viridiplantae</taxon>
        <taxon>Streptophyta</taxon>
        <taxon>Embryophyta</taxon>
        <taxon>Tracheophyta</taxon>
        <taxon>Spermatophyta</taxon>
        <taxon>Magnoliopsida</taxon>
        <taxon>eudicotyledons</taxon>
        <taxon>Gunneridae</taxon>
        <taxon>Pentapetalae</taxon>
        <taxon>asterids</taxon>
        <taxon>campanulids</taxon>
        <taxon>Asterales</taxon>
        <taxon>Asteraceae</taxon>
        <taxon>Cichorioideae</taxon>
        <taxon>Cichorieae</taxon>
        <taxon>Lactucinae</taxon>
        <taxon>Lactuca</taxon>
    </lineage>
</organism>
<gene>
    <name evidence="1" type="ORF">LSALG_LOCUS29703</name>
</gene>
<accession>A0AA35ZDG1</accession>
<evidence type="ECO:0000313" key="1">
    <source>
        <dbReference type="EMBL" id="CAI9290513.1"/>
    </source>
</evidence>